<accession>A0A1G9A1Y3</accession>
<protein>
    <submittedName>
        <fullName evidence="1">Spo0E like sporulation regulatory protein</fullName>
    </submittedName>
</protein>
<dbReference type="Gene3D" id="4.10.280.10">
    <property type="entry name" value="Helix-loop-helix DNA-binding domain"/>
    <property type="match status" value="1"/>
</dbReference>
<dbReference type="STRING" id="407036.SAMN05216243_2321"/>
<sequence>MMECIESKRQEMIRCGLKKGFTHIETLRLSKELDELLNKNMPKDDDRDIWNNNEKIYNFFNIIQGF</sequence>
<dbReference type="GO" id="GO:0043937">
    <property type="term" value="P:regulation of sporulation"/>
    <property type="evidence" value="ECO:0007669"/>
    <property type="project" value="InterPro"/>
</dbReference>
<evidence type="ECO:0000313" key="1">
    <source>
        <dbReference type="EMBL" id="SDK20605.1"/>
    </source>
</evidence>
<dbReference type="RefSeq" id="WP_093214259.1">
    <property type="nucleotide sequence ID" value="NZ_FNFL01000003.1"/>
</dbReference>
<dbReference type="InterPro" id="IPR018540">
    <property type="entry name" value="Spo0E-like"/>
</dbReference>
<dbReference type="AlphaFoldDB" id="A0A1G9A1Y3"/>
<keyword evidence="2" id="KW-1185">Reference proteome</keyword>
<dbReference type="InterPro" id="IPR036638">
    <property type="entry name" value="HLH_DNA-bd_sf"/>
</dbReference>
<evidence type="ECO:0000313" key="2">
    <source>
        <dbReference type="Proteomes" id="UP000198694"/>
    </source>
</evidence>
<dbReference type="InterPro" id="IPR037208">
    <property type="entry name" value="Spo0E-like_sf"/>
</dbReference>
<organism evidence="1 2">
    <name type="scientific">Sediminibacillus albus</name>
    <dbReference type="NCBI Taxonomy" id="407036"/>
    <lineage>
        <taxon>Bacteria</taxon>
        <taxon>Bacillati</taxon>
        <taxon>Bacillota</taxon>
        <taxon>Bacilli</taxon>
        <taxon>Bacillales</taxon>
        <taxon>Bacillaceae</taxon>
        <taxon>Sediminibacillus</taxon>
    </lineage>
</organism>
<name>A0A1G9A1Y3_9BACI</name>
<dbReference type="GO" id="GO:0046983">
    <property type="term" value="F:protein dimerization activity"/>
    <property type="evidence" value="ECO:0007669"/>
    <property type="project" value="InterPro"/>
</dbReference>
<dbReference type="SUPFAM" id="SSF140500">
    <property type="entry name" value="BAS1536-like"/>
    <property type="match status" value="1"/>
</dbReference>
<dbReference type="EMBL" id="FNFL01000003">
    <property type="protein sequence ID" value="SDK20605.1"/>
    <property type="molecule type" value="Genomic_DNA"/>
</dbReference>
<dbReference type="Pfam" id="PF09388">
    <property type="entry name" value="SpoOE-like"/>
    <property type="match status" value="1"/>
</dbReference>
<reference evidence="1 2" key="1">
    <citation type="submission" date="2016-10" db="EMBL/GenBank/DDBJ databases">
        <authorList>
            <person name="de Groot N.N."/>
        </authorList>
    </citation>
    <scope>NUCLEOTIDE SEQUENCE [LARGE SCALE GENOMIC DNA]</scope>
    <source>
        <strain evidence="1 2">CGMCC 1.6502</strain>
    </source>
</reference>
<dbReference type="Proteomes" id="UP000198694">
    <property type="component" value="Unassembled WGS sequence"/>
</dbReference>
<dbReference type="OrthoDB" id="2973893at2"/>
<proteinExistence type="predicted"/>
<gene>
    <name evidence="1" type="ORF">SAMN05216243_2321</name>
</gene>